<accession>A0A9D2MYQ0</accession>
<dbReference type="GO" id="GO:0030677">
    <property type="term" value="C:ribonuclease P complex"/>
    <property type="evidence" value="ECO:0007669"/>
    <property type="project" value="TreeGrafter"/>
</dbReference>
<dbReference type="GO" id="GO:0004526">
    <property type="term" value="F:ribonuclease P activity"/>
    <property type="evidence" value="ECO:0007669"/>
    <property type="project" value="UniProtKB-UniRule"/>
</dbReference>
<proteinExistence type="inferred from homology"/>
<protein>
    <recommendedName>
        <fullName evidence="6 7">Ribonuclease P protein component</fullName>
        <shortName evidence="6">RNase P protein</shortName>
        <shortName evidence="6">RNaseP protein</shortName>
        <ecNumber evidence="6 7">3.1.26.5</ecNumber>
    </recommendedName>
    <alternativeName>
        <fullName evidence="6">Protein C5</fullName>
    </alternativeName>
</protein>
<sequence length="114" mass="13301">MKRFPSLKNNREFQYVYKNGSSFGNRLLVMYVVKSGDERNRIGISVSKKVGNSVVRHHITRMLREIFRLNNDKIETGLNIIIVARKAAKESDYRHLESAYMHLCGLHHILKESK</sequence>
<dbReference type="Pfam" id="PF00825">
    <property type="entry name" value="Ribonuclease_P"/>
    <property type="match status" value="1"/>
</dbReference>
<dbReference type="PANTHER" id="PTHR33992:SF1">
    <property type="entry name" value="RIBONUCLEASE P PROTEIN COMPONENT"/>
    <property type="match status" value="1"/>
</dbReference>
<reference evidence="8" key="1">
    <citation type="journal article" date="2021" name="PeerJ">
        <title>Extensive microbial diversity within the chicken gut microbiome revealed by metagenomics and culture.</title>
        <authorList>
            <person name="Gilroy R."/>
            <person name="Ravi A."/>
            <person name="Getino M."/>
            <person name="Pursley I."/>
            <person name="Horton D.L."/>
            <person name="Alikhan N.F."/>
            <person name="Baker D."/>
            <person name="Gharbi K."/>
            <person name="Hall N."/>
            <person name="Watson M."/>
            <person name="Adriaenssens E.M."/>
            <person name="Foster-Nyarko E."/>
            <person name="Jarju S."/>
            <person name="Secka A."/>
            <person name="Antonio M."/>
            <person name="Oren A."/>
            <person name="Chaudhuri R.R."/>
            <person name="La Ragione R."/>
            <person name="Hildebrand F."/>
            <person name="Pallen M.J."/>
        </authorList>
    </citation>
    <scope>NUCLEOTIDE SEQUENCE</scope>
    <source>
        <strain evidence="8">CHK180-15479</strain>
    </source>
</reference>
<reference evidence="8" key="2">
    <citation type="submission" date="2021-04" db="EMBL/GenBank/DDBJ databases">
        <authorList>
            <person name="Gilroy R."/>
        </authorList>
    </citation>
    <scope>NUCLEOTIDE SEQUENCE</scope>
    <source>
        <strain evidence="8">CHK180-15479</strain>
    </source>
</reference>
<dbReference type="GO" id="GO:0001682">
    <property type="term" value="P:tRNA 5'-leader removal"/>
    <property type="evidence" value="ECO:0007669"/>
    <property type="project" value="UniProtKB-UniRule"/>
</dbReference>
<evidence type="ECO:0000256" key="1">
    <source>
        <dbReference type="ARBA" id="ARBA00022694"/>
    </source>
</evidence>
<name>A0A9D2MYQ0_9FIRM</name>
<evidence type="ECO:0000256" key="3">
    <source>
        <dbReference type="ARBA" id="ARBA00022759"/>
    </source>
</evidence>
<dbReference type="Proteomes" id="UP000823910">
    <property type="component" value="Unassembled WGS sequence"/>
</dbReference>
<dbReference type="SUPFAM" id="SSF54211">
    <property type="entry name" value="Ribosomal protein S5 domain 2-like"/>
    <property type="match status" value="1"/>
</dbReference>
<dbReference type="NCBIfam" id="TIGR00188">
    <property type="entry name" value="rnpA"/>
    <property type="match status" value="1"/>
</dbReference>
<dbReference type="EMBL" id="DWWT01000005">
    <property type="protein sequence ID" value="HJC04903.1"/>
    <property type="molecule type" value="Genomic_DNA"/>
</dbReference>
<dbReference type="AlphaFoldDB" id="A0A9D2MYQ0"/>
<keyword evidence="5 6" id="KW-0694">RNA-binding</keyword>
<gene>
    <name evidence="6 8" type="primary">rnpA</name>
    <name evidence="8" type="ORF">H9704_01900</name>
</gene>
<dbReference type="GO" id="GO:0042781">
    <property type="term" value="F:3'-tRNA processing endoribonuclease activity"/>
    <property type="evidence" value="ECO:0007669"/>
    <property type="project" value="TreeGrafter"/>
</dbReference>
<dbReference type="HAMAP" id="MF_00227">
    <property type="entry name" value="RNase_P"/>
    <property type="match status" value="1"/>
</dbReference>
<evidence type="ECO:0000256" key="7">
    <source>
        <dbReference type="NCBIfam" id="TIGR00188"/>
    </source>
</evidence>
<organism evidence="8 9">
    <name type="scientific">Candidatus Enterocloster excrementipullorum</name>
    <dbReference type="NCBI Taxonomy" id="2838559"/>
    <lineage>
        <taxon>Bacteria</taxon>
        <taxon>Bacillati</taxon>
        <taxon>Bacillota</taxon>
        <taxon>Clostridia</taxon>
        <taxon>Lachnospirales</taxon>
        <taxon>Lachnospiraceae</taxon>
        <taxon>Enterocloster</taxon>
    </lineage>
</organism>
<dbReference type="Gene3D" id="3.30.230.10">
    <property type="match status" value="1"/>
</dbReference>
<keyword evidence="2 6" id="KW-0540">Nuclease</keyword>
<evidence type="ECO:0000256" key="2">
    <source>
        <dbReference type="ARBA" id="ARBA00022722"/>
    </source>
</evidence>
<comment type="caution">
    <text evidence="8">The sequence shown here is derived from an EMBL/GenBank/DDBJ whole genome shotgun (WGS) entry which is preliminary data.</text>
</comment>
<evidence type="ECO:0000256" key="6">
    <source>
        <dbReference type="HAMAP-Rule" id="MF_00227"/>
    </source>
</evidence>
<comment type="catalytic activity">
    <reaction evidence="6">
        <text>Endonucleolytic cleavage of RNA, removing 5'-extranucleotides from tRNA precursor.</text>
        <dbReference type="EC" id="3.1.26.5"/>
    </reaction>
</comment>
<evidence type="ECO:0000313" key="9">
    <source>
        <dbReference type="Proteomes" id="UP000823910"/>
    </source>
</evidence>
<keyword evidence="3 6" id="KW-0255">Endonuclease</keyword>
<dbReference type="InterPro" id="IPR020568">
    <property type="entry name" value="Ribosomal_Su5_D2-typ_SF"/>
</dbReference>
<dbReference type="InterPro" id="IPR014721">
    <property type="entry name" value="Ribsml_uS5_D2-typ_fold_subgr"/>
</dbReference>
<dbReference type="GO" id="GO:0000049">
    <property type="term" value="F:tRNA binding"/>
    <property type="evidence" value="ECO:0007669"/>
    <property type="project" value="UniProtKB-UniRule"/>
</dbReference>
<comment type="subunit">
    <text evidence="6">Consists of a catalytic RNA component (M1 or rnpB) and a protein subunit.</text>
</comment>
<evidence type="ECO:0000256" key="5">
    <source>
        <dbReference type="ARBA" id="ARBA00022884"/>
    </source>
</evidence>
<dbReference type="PANTHER" id="PTHR33992">
    <property type="entry name" value="RIBONUCLEASE P PROTEIN COMPONENT"/>
    <property type="match status" value="1"/>
</dbReference>
<comment type="similarity">
    <text evidence="6">Belongs to the RnpA family.</text>
</comment>
<dbReference type="EC" id="3.1.26.5" evidence="6 7"/>
<comment type="function">
    <text evidence="6">RNaseP catalyzes the removal of the 5'-leader sequence from pre-tRNA to produce the mature 5'-terminus. It can also cleave other RNA substrates such as 4.5S RNA. The protein component plays an auxiliary but essential role in vivo by binding to the 5'-leader sequence and broadening the substrate specificity of the ribozyme.</text>
</comment>
<keyword evidence="4 6" id="KW-0378">Hydrolase</keyword>
<keyword evidence="1 6" id="KW-0819">tRNA processing</keyword>
<evidence type="ECO:0000256" key="4">
    <source>
        <dbReference type="ARBA" id="ARBA00022801"/>
    </source>
</evidence>
<evidence type="ECO:0000313" key="8">
    <source>
        <dbReference type="EMBL" id="HJC04903.1"/>
    </source>
</evidence>
<dbReference type="InterPro" id="IPR000100">
    <property type="entry name" value="RNase_P"/>
</dbReference>